<proteinExistence type="predicted"/>
<feature type="transmembrane region" description="Helical" evidence="2">
    <location>
        <begin position="37"/>
        <end position="54"/>
    </location>
</feature>
<sequence>MWSVIPKKVLIIIFIIGLFVCFVPLKKLDTMANFWMQLRVIVFLIVMIMVLPLFGGKSDIGLSLSQPFFLMIIALTIFQLRMQWKRAKHEKEQEEELKKQQEKQQGKRKK</sequence>
<keyword evidence="2" id="KW-1133">Transmembrane helix</keyword>
<feature type="transmembrane region" description="Helical" evidence="2">
    <location>
        <begin position="6"/>
        <end position="25"/>
    </location>
</feature>
<feature type="region of interest" description="Disordered" evidence="1">
    <location>
        <begin position="91"/>
        <end position="110"/>
    </location>
</feature>
<accession>A0A2U3ANH8</accession>
<gene>
    <name evidence="3" type="ORF">DEX24_05690</name>
</gene>
<dbReference type="AlphaFoldDB" id="A0A2U3ANH8"/>
<evidence type="ECO:0000256" key="2">
    <source>
        <dbReference type="SAM" id="Phobius"/>
    </source>
</evidence>
<keyword evidence="2" id="KW-0812">Transmembrane</keyword>
<evidence type="ECO:0000313" key="3">
    <source>
        <dbReference type="EMBL" id="PWI26087.1"/>
    </source>
</evidence>
<protein>
    <submittedName>
        <fullName evidence="3">Uncharacterized protein</fullName>
    </submittedName>
</protein>
<comment type="caution">
    <text evidence="3">The sequence shown here is derived from an EMBL/GenBank/DDBJ whole genome shotgun (WGS) entry which is preliminary data.</text>
</comment>
<evidence type="ECO:0000313" key="4">
    <source>
        <dbReference type="Proteomes" id="UP000245938"/>
    </source>
</evidence>
<dbReference type="Proteomes" id="UP000245938">
    <property type="component" value="Unassembled WGS sequence"/>
</dbReference>
<reference evidence="3 4" key="1">
    <citation type="submission" date="2018-05" db="EMBL/GenBank/DDBJ databases">
        <title>Kurthia sibirica genome sequence.</title>
        <authorList>
            <person name="Maclea K.S."/>
            <person name="Goen A.E."/>
        </authorList>
    </citation>
    <scope>NUCLEOTIDE SEQUENCE [LARGE SCALE GENOMIC DNA]</scope>
    <source>
        <strain evidence="3 4">ATCC 49154</strain>
    </source>
</reference>
<keyword evidence="2" id="KW-0472">Membrane</keyword>
<name>A0A2U3ANH8_9BACL</name>
<evidence type="ECO:0000256" key="1">
    <source>
        <dbReference type="SAM" id="MobiDB-lite"/>
    </source>
</evidence>
<keyword evidence="4" id="KW-1185">Reference proteome</keyword>
<organism evidence="3 4">
    <name type="scientific">Kurthia sibirica</name>
    <dbReference type="NCBI Taxonomy" id="202750"/>
    <lineage>
        <taxon>Bacteria</taxon>
        <taxon>Bacillati</taxon>
        <taxon>Bacillota</taxon>
        <taxon>Bacilli</taxon>
        <taxon>Bacillales</taxon>
        <taxon>Caryophanaceae</taxon>
        <taxon>Kurthia</taxon>
    </lineage>
</organism>
<dbReference type="EMBL" id="QFVR01000005">
    <property type="protein sequence ID" value="PWI26087.1"/>
    <property type="molecule type" value="Genomic_DNA"/>
</dbReference>
<feature type="transmembrane region" description="Helical" evidence="2">
    <location>
        <begin position="60"/>
        <end position="78"/>
    </location>
</feature>
<dbReference type="OrthoDB" id="2456149at2"/>